<evidence type="ECO:0000256" key="6">
    <source>
        <dbReference type="ARBA" id="ARBA00023136"/>
    </source>
</evidence>
<evidence type="ECO:0000256" key="4">
    <source>
        <dbReference type="ARBA" id="ARBA00022824"/>
    </source>
</evidence>
<reference evidence="9" key="1">
    <citation type="journal article" date="2016" name="Nat. Commun.">
        <title>Genome analysis of three Pneumocystis species reveals adaptation mechanisms to life exclusively in mammalian hosts.</title>
        <authorList>
            <person name="Ma L."/>
            <person name="Chen Z."/>
            <person name="Huang D.W."/>
            <person name="Kutty G."/>
            <person name="Ishihara M."/>
            <person name="Wang H."/>
            <person name="Abouelleil A."/>
            <person name="Bishop L."/>
            <person name="Davey E."/>
            <person name="Deng R."/>
            <person name="Deng X."/>
            <person name="Fan L."/>
            <person name="Fantoni G."/>
            <person name="Fitzgerald M."/>
            <person name="Gogineni E."/>
            <person name="Goldberg J.M."/>
            <person name="Handley G."/>
            <person name="Hu X."/>
            <person name="Huber C."/>
            <person name="Jiao X."/>
            <person name="Jones K."/>
            <person name="Levin J.Z."/>
            <person name="Liu Y."/>
            <person name="Macdonald P."/>
            <person name="Melnikov A."/>
            <person name="Raley C."/>
            <person name="Sassi M."/>
            <person name="Sherman B.T."/>
            <person name="Song X."/>
            <person name="Sykes S."/>
            <person name="Tran B."/>
            <person name="Walsh L."/>
            <person name="Xia Y."/>
            <person name="Yang J."/>
            <person name="Young S."/>
            <person name="Zeng Q."/>
            <person name="Zheng X."/>
            <person name="Stephens R."/>
            <person name="Nusbaum C."/>
            <person name="Birren B.W."/>
            <person name="Azadi P."/>
            <person name="Lempicki R.A."/>
            <person name="Cuomo C.A."/>
            <person name="Kovacs J.A."/>
        </authorList>
    </citation>
    <scope>NUCLEOTIDE SEQUENCE [LARGE SCALE GENOMIC DNA]</scope>
    <source>
        <strain evidence="9">B80</strain>
    </source>
</reference>
<dbReference type="GO" id="GO:0005789">
    <property type="term" value="C:endoplasmic reticulum membrane"/>
    <property type="evidence" value="ECO:0007669"/>
    <property type="project" value="UniProtKB-SubCell"/>
</dbReference>
<comment type="similarity">
    <text evidence="2 7">Belongs to the DPM3 family.</text>
</comment>
<comment type="subcellular location">
    <subcellularLocation>
        <location evidence="1 7">Endoplasmic reticulum membrane</location>
        <topology evidence="1 7">Multi-pass membrane protein</topology>
    </subcellularLocation>
</comment>
<dbReference type="GO" id="GO:0033185">
    <property type="term" value="C:dolichol-phosphate-mannose synthase complex"/>
    <property type="evidence" value="ECO:0007669"/>
    <property type="project" value="TreeGrafter"/>
</dbReference>
<dbReference type="InterPro" id="IPR013174">
    <property type="entry name" value="DPM3"/>
</dbReference>
<evidence type="ECO:0000256" key="2">
    <source>
        <dbReference type="ARBA" id="ARBA00010430"/>
    </source>
</evidence>
<dbReference type="RefSeq" id="XP_018224249.1">
    <property type="nucleotide sequence ID" value="XM_018371996.1"/>
</dbReference>
<dbReference type="GO" id="GO:0006506">
    <property type="term" value="P:GPI anchor biosynthetic process"/>
    <property type="evidence" value="ECO:0007669"/>
    <property type="project" value="TreeGrafter"/>
</dbReference>
<evidence type="ECO:0000256" key="3">
    <source>
        <dbReference type="ARBA" id="ARBA00022692"/>
    </source>
</evidence>
<dbReference type="UniPathway" id="UPA00378"/>
<comment type="pathway">
    <text evidence="7">Protein modification; protein glycosylation.</text>
</comment>
<proteinExistence type="inferred from homology"/>
<organism evidence="8 9">
    <name type="scientific">Pneumocystis carinii (strain B80)</name>
    <name type="common">Rat pneumocystis pneumonia agent</name>
    <name type="synonym">Pneumocystis carinii f. sp. carinii</name>
    <dbReference type="NCBI Taxonomy" id="1408658"/>
    <lineage>
        <taxon>Eukaryota</taxon>
        <taxon>Fungi</taxon>
        <taxon>Dikarya</taxon>
        <taxon>Ascomycota</taxon>
        <taxon>Taphrinomycotina</taxon>
        <taxon>Pneumocystomycetes</taxon>
        <taxon>Pneumocystaceae</taxon>
        <taxon>Pneumocystis</taxon>
    </lineage>
</organism>
<accession>A0A0W4ZB71</accession>
<dbReference type="AlphaFoldDB" id="A0A0W4ZB71"/>
<keyword evidence="5 7" id="KW-1133">Transmembrane helix</keyword>
<dbReference type="OrthoDB" id="2014333at2759"/>
<comment type="caution">
    <text evidence="8">The sequence shown here is derived from an EMBL/GenBank/DDBJ whole genome shotgun (WGS) entry which is preliminary data.</text>
</comment>
<evidence type="ECO:0000313" key="9">
    <source>
        <dbReference type="Proteomes" id="UP000054454"/>
    </source>
</evidence>
<feature type="transmembrane region" description="Helical" evidence="7">
    <location>
        <begin position="42"/>
        <end position="66"/>
    </location>
</feature>
<sequence length="101" mass="11764">MKDSSNPLNSLQHKKLNKIYWLLIFLIISFIAWVTNNNSKLITWSFTILLWLLVSIGSFLLGYLGFQLILFNDKQDAYGFILKDINEATEWLQQHGITIDT</sequence>
<comment type="function">
    <text evidence="7">Stabilizer subunit of the dolichol-phosphate mannose (DPM) synthase complex; tethers catalytic subunit to the ER.</text>
</comment>
<protein>
    <recommendedName>
        <fullName evidence="7">Dolichol-phosphate mannosyltransferase subunit 3</fullName>
    </recommendedName>
</protein>
<dbReference type="Proteomes" id="UP000054454">
    <property type="component" value="Unassembled WGS sequence"/>
</dbReference>
<dbReference type="GeneID" id="28938199"/>
<dbReference type="PANTHER" id="PTHR16433">
    <property type="entry name" value="DOLICHOL-PHOSPHATE MANNOSYLTRANSFERASE SUBUNIT 3"/>
    <property type="match status" value="1"/>
</dbReference>
<keyword evidence="3 7" id="KW-0812">Transmembrane</keyword>
<evidence type="ECO:0000313" key="8">
    <source>
        <dbReference type="EMBL" id="KTW25634.1"/>
    </source>
</evidence>
<evidence type="ECO:0000256" key="1">
    <source>
        <dbReference type="ARBA" id="ARBA00004477"/>
    </source>
</evidence>
<feature type="transmembrane region" description="Helical" evidence="7">
    <location>
        <begin position="20"/>
        <end position="36"/>
    </location>
</feature>
<gene>
    <name evidence="8" type="ORF">T552_03494</name>
</gene>
<evidence type="ECO:0000256" key="5">
    <source>
        <dbReference type="ARBA" id="ARBA00022989"/>
    </source>
</evidence>
<dbReference type="Pfam" id="PF08285">
    <property type="entry name" value="DPM3"/>
    <property type="match status" value="1"/>
</dbReference>
<keyword evidence="6 7" id="KW-0472">Membrane</keyword>
<dbReference type="EMBL" id="LFVZ01000017">
    <property type="protein sequence ID" value="KTW25634.1"/>
    <property type="molecule type" value="Genomic_DNA"/>
</dbReference>
<comment type="subunit">
    <text evidence="7">Component of the dolichol-phosphate mannose (DPM) synthase complex.</text>
</comment>
<keyword evidence="9" id="KW-1185">Reference proteome</keyword>
<keyword evidence="4 7" id="KW-0256">Endoplasmic reticulum</keyword>
<evidence type="ECO:0000256" key="7">
    <source>
        <dbReference type="RuleBase" id="RU365085"/>
    </source>
</evidence>
<dbReference type="VEuPathDB" id="FungiDB:T552_03494"/>
<name>A0A0W4ZB71_PNEC8</name>
<dbReference type="PANTHER" id="PTHR16433:SF0">
    <property type="entry name" value="DOLICHOL-PHOSPHATE MANNOSYLTRANSFERASE SUBUNIT 3"/>
    <property type="match status" value="1"/>
</dbReference>